<keyword evidence="2" id="KW-1185">Reference proteome</keyword>
<proteinExistence type="predicted"/>
<sequence>MSNVPFKCPGCGHNLTVRSGIEIKSVDDIEGSTCTNCGRTVHKDDIAKQARDHAEKIVRDMLGKHFK</sequence>
<protein>
    <submittedName>
        <fullName evidence="1">Uncharacterized protein</fullName>
    </submittedName>
</protein>
<organism evidence="1 2">
    <name type="scientific">Pseudocitrobacter faecalis</name>
    <dbReference type="NCBI Taxonomy" id="1398493"/>
    <lineage>
        <taxon>Bacteria</taxon>
        <taxon>Pseudomonadati</taxon>
        <taxon>Pseudomonadota</taxon>
        <taxon>Gammaproteobacteria</taxon>
        <taxon>Enterobacterales</taxon>
        <taxon>Enterobacteriaceae</taxon>
        <taxon>Pseudocitrobacter</taxon>
    </lineage>
</organism>
<gene>
    <name evidence="1" type="ORF">DFQ50_10375</name>
</gene>
<dbReference type="EMBL" id="QNRL01000003">
    <property type="protein sequence ID" value="RBP12473.1"/>
    <property type="molecule type" value="Genomic_DNA"/>
</dbReference>
<dbReference type="Proteomes" id="UP000253201">
    <property type="component" value="Unassembled WGS sequence"/>
</dbReference>
<dbReference type="SUPFAM" id="SSF57783">
    <property type="entry name" value="Zinc beta-ribbon"/>
    <property type="match status" value="1"/>
</dbReference>
<evidence type="ECO:0000313" key="2">
    <source>
        <dbReference type="Proteomes" id="UP000253201"/>
    </source>
</evidence>
<evidence type="ECO:0000313" key="1">
    <source>
        <dbReference type="EMBL" id="RBP12473.1"/>
    </source>
</evidence>
<reference evidence="1 2" key="1">
    <citation type="submission" date="2018-06" db="EMBL/GenBank/DDBJ databases">
        <title>Genomic Encyclopedia of Type Strains, Phase IV (KMG-IV): sequencing the most valuable type-strain genomes for metagenomic binning, comparative biology and taxonomic classification.</title>
        <authorList>
            <person name="Goeker M."/>
        </authorList>
    </citation>
    <scope>NUCLEOTIDE SEQUENCE [LARGE SCALE GENOMIC DNA]</scope>
    <source>
        <strain evidence="1 2">DSM 27453</strain>
    </source>
</reference>
<dbReference type="RefSeq" id="WP_421356238.1">
    <property type="nucleotide sequence ID" value="NZ_CBDDNA010000004.1"/>
</dbReference>
<accession>A0ABX9G2M0</accession>
<comment type="caution">
    <text evidence="1">The sequence shown here is derived from an EMBL/GenBank/DDBJ whole genome shotgun (WGS) entry which is preliminary data.</text>
</comment>
<name>A0ABX9G2M0_9ENTR</name>